<feature type="transmembrane region" description="Helical" evidence="1">
    <location>
        <begin position="82"/>
        <end position="100"/>
    </location>
</feature>
<dbReference type="OrthoDB" id="3626682at2"/>
<keyword evidence="1" id="KW-1133">Transmembrane helix</keyword>
<feature type="transmembrane region" description="Helical" evidence="1">
    <location>
        <begin position="12"/>
        <end position="30"/>
    </location>
</feature>
<accession>A0A1H8QQ07</accession>
<evidence type="ECO:0000256" key="1">
    <source>
        <dbReference type="SAM" id="Phobius"/>
    </source>
</evidence>
<feature type="transmembrane region" description="Helical" evidence="1">
    <location>
        <begin position="42"/>
        <end position="61"/>
    </location>
</feature>
<dbReference type="EMBL" id="FOEF01000001">
    <property type="protein sequence ID" value="SEO55954.1"/>
    <property type="molecule type" value="Genomic_DNA"/>
</dbReference>
<keyword evidence="1" id="KW-0472">Membrane</keyword>
<feature type="transmembrane region" description="Helical" evidence="1">
    <location>
        <begin position="158"/>
        <end position="181"/>
    </location>
</feature>
<evidence type="ECO:0000313" key="3">
    <source>
        <dbReference type="Proteomes" id="UP000198582"/>
    </source>
</evidence>
<reference evidence="2 3" key="1">
    <citation type="submission" date="2016-10" db="EMBL/GenBank/DDBJ databases">
        <authorList>
            <person name="de Groot N.N."/>
        </authorList>
    </citation>
    <scope>NUCLEOTIDE SEQUENCE [LARGE SCALE GENOMIC DNA]</scope>
    <source>
        <strain evidence="2 3">DSM 44993</strain>
    </source>
</reference>
<dbReference type="Proteomes" id="UP000198582">
    <property type="component" value="Unassembled WGS sequence"/>
</dbReference>
<proteinExistence type="predicted"/>
<dbReference type="STRING" id="394193.SAMN04489732_101432"/>
<keyword evidence="1" id="KW-0812">Transmembrane</keyword>
<evidence type="ECO:0000313" key="2">
    <source>
        <dbReference type="EMBL" id="SEO55954.1"/>
    </source>
</evidence>
<sequence length="190" mass="19772">MSDKPFTRDHLITLLVSSSIGVLFGAAWWFAGATTIPDATGVLRGLDVAIVLAFAVWAFLIGRRGAGLPSGSEGRGPFGRRYGLVVVIMVAAIVAGSRVLDTVVDRPDAVPAWVLLCVGLHFLPFYRIFGSRRFLVLAAALCLLAALAVVLGGTGQTWAWLGLPGFGGALALWAAAAAGFVDAPWPGAGR</sequence>
<gene>
    <name evidence="2" type="ORF">SAMN04489732_101432</name>
</gene>
<feature type="transmembrane region" description="Helical" evidence="1">
    <location>
        <begin position="134"/>
        <end position="152"/>
    </location>
</feature>
<dbReference type="AlphaFoldDB" id="A0A1H8QQ07"/>
<name>A0A1H8QQ07_9PSEU</name>
<feature type="transmembrane region" description="Helical" evidence="1">
    <location>
        <begin position="112"/>
        <end position="129"/>
    </location>
</feature>
<organism evidence="2 3">
    <name type="scientific">Amycolatopsis saalfeldensis</name>
    <dbReference type="NCBI Taxonomy" id="394193"/>
    <lineage>
        <taxon>Bacteria</taxon>
        <taxon>Bacillati</taxon>
        <taxon>Actinomycetota</taxon>
        <taxon>Actinomycetes</taxon>
        <taxon>Pseudonocardiales</taxon>
        <taxon>Pseudonocardiaceae</taxon>
        <taxon>Amycolatopsis</taxon>
    </lineage>
</organism>
<keyword evidence="3" id="KW-1185">Reference proteome</keyword>
<protein>
    <submittedName>
        <fullName evidence="2">Uncharacterized protein</fullName>
    </submittedName>
</protein>